<dbReference type="RefSeq" id="WP_390264146.1">
    <property type="nucleotide sequence ID" value="NZ_JBHUGH010000012.1"/>
</dbReference>
<evidence type="ECO:0000313" key="3">
    <source>
        <dbReference type="Proteomes" id="UP001597353"/>
    </source>
</evidence>
<evidence type="ECO:0000313" key="2">
    <source>
        <dbReference type="EMBL" id="MFD1913768.1"/>
    </source>
</evidence>
<protein>
    <recommendedName>
        <fullName evidence="4">ATP-grasp domain-containing protein</fullName>
    </recommendedName>
</protein>
<reference evidence="3" key="1">
    <citation type="journal article" date="2019" name="Int. J. Syst. Evol. Microbiol.">
        <title>The Global Catalogue of Microorganisms (GCM) 10K type strain sequencing project: providing services to taxonomists for standard genome sequencing and annotation.</title>
        <authorList>
            <consortium name="The Broad Institute Genomics Platform"/>
            <consortium name="The Broad Institute Genome Sequencing Center for Infectious Disease"/>
            <person name="Wu L."/>
            <person name="Ma J."/>
        </authorList>
    </citation>
    <scope>NUCLEOTIDE SEQUENCE [LARGE SCALE GENOMIC DNA]</scope>
    <source>
        <strain evidence="3">CGMCC 4.7242</strain>
    </source>
</reference>
<feature type="region of interest" description="Disordered" evidence="1">
    <location>
        <begin position="1"/>
        <end position="35"/>
    </location>
</feature>
<accession>A0ABW4S8I6</accession>
<organism evidence="2 3">
    <name type="scientific">Halodurantibacterium flavum</name>
    <dbReference type="NCBI Taxonomy" id="1382802"/>
    <lineage>
        <taxon>Bacteria</taxon>
        <taxon>Pseudomonadati</taxon>
        <taxon>Pseudomonadota</taxon>
        <taxon>Alphaproteobacteria</taxon>
        <taxon>Rhodobacterales</taxon>
        <taxon>Paracoccaceae</taxon>
        <taxon>Halodurantibacterium</taxon>
    </lineage>
</organism>
<dbReference type="EMBL" id="JBHUGH010000012">
    <property type="protein sequence ID" value="MFD1913768.1"/>
    <property type="molecule type" value="Genomic_DNA"/>
</dbReference>
<sequence length="394" mass="43787">MTKRHDPRHTASQSTPAFAAPATGSLPAKGLHVHDGMPRLDPAPRYPWFKRNLSDPFFYLVPGLMWLALALRHGSLSLPSAANPGMEAGGLWGESKSQGLELFGPGGQRHLAAYVRLERGNDSGEAASGRALAAMAVAGLAFPVVGKPDRGYQGWGVRKLMDDRDLRDYLIPARPELTLLLQKLIDWQGEAGIFYIRHPDEAQGRIASFALNYAPHVVGDGQGRVADLVRADPVLRQNAEIYRARNRGRWQAVPDKGEVVILTNARSARLGAVYRDAAHMVTPELEACIDNIAREIPGFHFGRFDIRFRSIGALLQGRDFCIVELNGAGAEMLHLWDGRKSTLEAYRTLWGQYRALFSIGAEMRRQGHHPTGLRELLRLQRRQEKLRRSYPPTS</sequence>
<proteinExistence type="predicted"/>
<name>A0ABW4S8I6_9RHOB</name>
<gene>
    <name evidence="2" type="ORF">ACFSGJ_16260</name>
</gene>
<comment type="caution">
    <text evidence="2">The sequence shown here is derived from an EMBL/GenBank/DDBJ whole genome shotgun (WGS) entry which is preliminary data.</text>
</comment>
<evidence type="ECO:0000256" key="1">
    <source>
        <dbReference type="SAM" id="MobiDB-lite"/>
    </source>
</evidence>
<dbReference type="Proteomes" id="UP001597353">
    <property type="component" value="Unassembled WGS sequence"/>
</dbReference>
<dbReference type="SUPFAM" id="SSF56059">
    <property type="entry name" value="Glutathione synthetase ATP-binding domain-like"/>
    <property type="match status" value="1"/>
</dbReference>
<keyword evidence="3" id="KW-1185">Reference proteome</keyword>
<evidence type="ECO:0008006" key="4">
    <source>
        <dbReference type="Google" id="ProtNLM"/>
    </source>
</evidence>